<dbReference type="Pfam" id="PF03631">
    <property type="entry name" value="Virul_fac_BrkB"/>
    <property type="match status" value="1"/>
</dbReference>
<gene>
    <name evidence="8" type="ORF">GCM10023156_71420</name>
</gene>
<keyword evidence="3 7" id="KW-0812">Transmembrane</keyword>
<feature type="transmembrane region" description="Helical" evidence="7">
    <location>
        <begin position="228"/>
        <end position="248"/>
    </location>
</feature>
<evidence type="ECO:0000256" key="3">
    <source>
        <dbReference type="ARBA" id="ARBA00022692"/>
    </source>
</evidence>
<dbReference type="SUPFAM" id="SSF103473">
    <property type="entry name" value="MFS general substrate transporter"/>
    <property type="match status" value="1"/>
</dbReference>
<evidence type="ECO:0000256" key="6">
    <source>
        <dbReference type="SAM" id="MobiDB-lite"/>
    </source>
</evidence>
<proteinExistence type="predicted"/>
<feature type="region of interest" description="Disordered" evidence="6">
    <location>
        <begin position="125"/>
        <end position="166"/>
    </location>
</feature>
<dbReference type="PANTHER" id="PTHR30213:SF0">
    <property type="entry name" value="UPF0761 MEMBRANE PROTEIN YIHY"/>
    <property type="match status" value="1"/>
</dbReference>
<dbReference type="RefSeq" id="WP_345328486.1">
    <property type="nucleotide sequence ID" value="NZ_BAABGA010000120.1"/>
</dbReference>
<reference evidence="9" key="1">
    <citation type="journal article" date="2019" name="Int. J. Syst. Evol. Microbiol.">
        <title>The Global Catalogue of Microorganisms (GCM) 10K type strain sequencing project: providing services to taxonomists for standard genome sequencing and annotation.</title>
        <authorList>
            <consortium name="The Broad Institute Genomics Platform"/>
            <consortium name="The Broad Institute Genome Sequencing Center for Infectious Disease"/>
            <person name="Wu L."/>
            <person name="Ma J."/>
        </authorList>
    </citation>
    <scope>NUCLEOTIDE SEQUENCE [LARGE SCALE GENOMIC DNA]</scope>
    <source>
        <strain evidence="9">JCM 17759</strain>
    </source>
</reference>
<dbReference type="InterPro" id="IPR036259">
    <property type="entry name" value="MFS_trans_sf"/>
</dbReference>
<evidence type="ECO:0000256" key="2">
    <source>
        <dbReference type="ARBA" id="ARBA00022475"/>
    </source>
</evidence>
<feature type="transmembrane region" description="Helical" evidence="7">
    <location>
        <begin position="52"/>
        <end position="74"/>
    </location>
</feature>
<evidence type="ECO:0000256" key="1">
    <source>
        <dbReference type="ARBA" id="ARBA00004651"/>
    </source>
</evidence>
<dbReference type="Proteomes" id="UP001500840">
    <property type="component" value="Unassembled WGS sequence"/>
</dbReference>
<dbReference type="InterPro" id="IPR017039">
    <property type="entry name" value="Virul_fac_BrkB"/>
</dbReference>
<feature type="transmembrane region" description="Helical" evidence="7">
    <location>
        <begin position="186"/>
        <end position="207"/>
    </location>
</feature>
<feature type="transmembrane region" description="Helical" evidence="7">
    <location>
        <begin position="294"/>
        <end position="313"/>
    </location>
</feature>
<evidence type="ECO:0000256" key="4">
    <source>
        <dbReference type="ARBA" id="ARBA00022989"/>
    </source>
</evidence>
<dbReference type="PANTHER" id="PTHR30213">
    <property type="entry name" value="INNER MEMBRANE PROTEIN YHJD"/>
    <property type="match status" value="1"/>
</dbReference>
<organism evidence="8 9">
    <name type="scientific">Novipirellula rosea</name>
    <dbReference type="NCBI Taxonomy" id="1031540"/>
    <lineage>
        <taxon>Bacteria</taxon>
        <taxon>Pseudomonadati</taxon>
        <taxon>Planctomycetota</taxon>
        <taxon>Planctomycetia</taxon>
        <taxon>Pirellulales</taxon>
        <taxon>Pirellulaceae</taxon>
        <taxon>Novipirellula</taxon>
    </lineage>
</organism>
<feature type="transmembrane region" description="Helical" evidence="7">
    <location>
        <begin position="325"/>
        <end position="358"/>
    </location>
</feature>
<keyword evidence="2" id="KW-1003">Cell membrane</keyword>
<accession>A0ABP8NY07</accession>
<keyword evidence="4 7" id="KW-1133">Transmembrane helix</keyword>
<evidence type="ECO:0000313" key="9">
    <source>
        <dbReference type="Proteomes" id="UP001500840"/>
    </source>
</evidence>
<keyword evidence="9" id="KW-1185">Reference proteome</keyword>
<protein>
    <submittedName>
        <fullName evidence="8">YihY/virulence factor BrkB family protein</fullName>
    </submittedName>
</protein>
<evidence type="ECO:0000256" key="5">
    <source>
        <dbReference type="ARBA" id="ARBA00023136"/>
    </source>
</evidence>
<comment type="subcellular location">
    <subcellularLocation>
        <location evidence="1">Cell membrane</location>
        <topology evidence="1">Multi-pass membrane protein</topology>
    </subcellularLocation>
</comment>
<evidence type="ECO:0000313" key="8">
    <source>
        <dbReference type="EMBL" id="GAA4473437.1"/>
    </source>
</evidence>
<keyword evidence="5 7" id="KW-0472">Membrane</keyword>
<name>A0ABP8NY07_9BACT</name>
<evidence type="ECO:0000256" key="7">
    <source>
        <dbReference type="SAM" id="Phobius"/>
    </source>
</evidence>
<dbReference type="EMBL" id="BAABGA010000120">
    <property type="protein sequence ID" value="GAA4473437.1"/>
    <property type="molecule type" value="Genomic_DNA"/>
</dbReference>
<sequence>MRSLFKYIVDAVRQPREELTRHQESVRYACDLTAHCWRQLVHYRAEGMAAELTYRTIFSLIPVVVLGLVMFRIVGGLEEVQQKVEDQVYSFFGVPYIPDDYFQNDTDEQMDLPIGWDAGDGQTDFSLSPPSLAQPEGTVVQQTSDSVTEGSDVEDPSSDAESRRQARAGIRKALHEATAKIADLDFASIGVIGLVLFIYAAIALANATESIFNLIFEASTHRPVHIRVAIHWSIITLGSGLLAISLYLSGQAVDWFGTLGANQTLVVIASHGLSLIASWALLFLLYALMPNTHVSVRAAAIGSFVGAVLWQAAKAGFQFYVATALPYAALYASLGLIPLFLFWIYVTWLIFLFGLILTRTLQMMRGRRSAKWIDADDETALHGDPDWMLPMMVEVAEAFEAGKTLDFQQLSTRLGLNGNHAREMAERLIDAKLLRRVTQGNDDDEDDSLTLGRPAQQIEIREILTLAHHSRSISRHRAWVALREIQKAQHDAVAGQTLASLMSDG</sequence>
<feature type="transmembrane region" description="Helical" evidence="7">
    <location>
        <begin position="268"/>
        <end position="287"/>
    </location>
</feature>
<comment type="caution">
    <text evidence="8">The sequence shown here is derived from an EMBL/GenBank/DDBJ whole genome shotgun (WGS) entry which is preliminary data.</text>
</comment>
<feature type="compositionally biased region" description="Polar residues" evidence="6">
    <location>
        <begin position="139"/>
        <end position="149"/>
    </location>
</feature>
<dbReference type="NCBIfam" id="TIGR00765">
    <property type="entry name" value="yihY_not_rbn"/>
    <property type="match status" value="1"/>
</dbReference>